<comment type="caution">
    <text evidence="2">The sequence shown here is derived from an EMBL/GenBank/DDBJ whole genome shotgun (WGS) entry which is preliminary data.</text>
</comment>
<evidence type="ECO:0000313" key="2">
    <source>
        <dbReference type="EMBL" id="CAG8481186.1"/>
    </source>
</evidence>
<protein>
    <submittedName>
        <fullName evidence="2">4234_t:CDS:1</fullName>
    </submittedName>
</protein>
<dbReference type="EMBL" id="CAJVPL010000307">
    <property type="protein sequence ID" value="CAG8481186.1"/>
    <property type="molecule type" value="Genomic_DNA"/>
</dbReference>
<reference evidence="2" key="1">
    <citation type="submission" date="2021-06" db="EMBL/GenBank/DDBJ databases">
        <authorList>
            <person name="Kallberg Y."/>
            <person name="Tangrot J."/>
            <person name="Rosling A."/>
        </authorList>
    </citation>
    <scope>NUCLEOTIDE SEQUENCE</scope>
    <source>
        <strain evidence="2">MT106</strain>
    </source>
</reference>
<organism evidence="2 3">
    <name type="scientific">Ambispora gerdemannii</name>
    <dbReference type="NCBI Taxonomy" id="144530"/>
    <lineage>
        <taxon>Eukaryota</taxon>
        <taxon>Fungi</taxon>
        <taxon>Fungi incertae sedis</taxon>
        <taxon>Mucoromycota</taxon>
        <taxon>Glomeromycotina</taxon>
        <taxon>Glomeromycetes</taxon>
        <taxon>Archaeosporales</taxon>
        <taxon>Ambisporaceae</taxon>
        <taxon>Ambispora</taxon>
    </lineage>
</organism>
<feature type="compositionally biased region" description="Low complexity" evidence="1">
    <location>
        <begin position="95"/>
        <end position="117"/>
    </location>
</feature>
<feature type="compositionally biased region" description="Polar residues" evidence="1">
    <location>
        <begin position="82"/>
        <end position="94"/>
    </location>
</feature>
<accession>A0A9N8Z8L9</accession>
<dbReference type="OrthoDB" id="2245455at2759"/>
<dbReference type="Proteomes" id="UP000789831">
    <property type="component" value="Unassembled WGS sequence"/>
</dbReference>
<dbReference type="PANTHER" id="PTHR37327">
    <property type="entry name" value="CHROMOSOME 1, WHOLE GENOME SHOTGUN SEQUENCE"/>
    <property type="match status" value="1"/>
</dbReference>
<keyword evidence="3" id="KW-1185">Reference proteome</keyword>
<feature type="compositionally biased region" description="Polar residues" evidence="1">
    <location>
        <begin position="1"/>
        <end position="26"/>
    </location>
</feature>
<evidence type="ECO:0000313" key="3">
    <source>
        <dbReference type="Proteomes" id="UP000789831"/>
    </source>
</evidence>
<gene>
    <name evidence="2" type="ORF">AGERDE_LOCUS3240</name>
</gene>
<proteinExistence type="predicted"/>
<name>A0A9N8Z8L9_9GLOM</name>
<dbReference type="PANTHER" id="PTHR37327:SF1">
    <property type="entry name" value="MICROTUBULE INTERACTING AND TRANSPORT DOMAIN-CONTAINING PROTEIN"/>
    <property type="match status" value="1"/>
</dbReference>
<dbReference type="AlphaFoldDB" id="A0A9N8Z8L9"/>
<feature type="compositionally biased region" description="Low complexity" evidence="1">
    <location>
        <begin position="27"/>
        <end position="44"/>
    </location>
</feature>
<feature type="compositionally biased region" description="Low complexity" evidence="1">
    <location>
        <begin position="66"/>
        <end position="75"/>
    </location>
</feature>
<sequence>MDNDQSTATTSTMTDPLHNNSLTKDNSSLPSSSSSKKSSKSLSESPDKMTSIKNSDEKSSKRSKSLEITSSSLSKTLDDNVPNDSSSRKSSLTDGSINSSVTIKSSSSSTTSNGAAVPTKNQKPNEKMVGKTIISSSLSLNGRRPSPLSLVEENDHYNSRTVPVRDTTPSNPSFLASSSTTNTTTTTNPHNATATQSSGLIGAVPPRRATSNPGQPRKNMPGTPNSPWIGGFSIQSPALYSMNSPMFSPATIYRSDSPSLAKSMDTPTTATLPTSYSIDSNQMSFDEVLGQPNKTGLPEPPPTDVHMRPFWLMRILERTMTTGGYLTKKLFVPNNMWVQANVKLASVEAKLSSCDVIYNCLLRLEKTTIDDLDSLVKELDSIEPLFDGIQNSLARKLNYVESTNGKSRQSTSLMSWGSKLSQRLDRMGMGNVANRSEEASSYVDILLKVFLTARIVEVYISHFSSLKAPYHHHHTHIVSRLYKISDFFGNVLCRFVVRDLGVLADKYVKRGGNWVTD</sequence>
<feature type="compositionally biased region" description="Low complexity" evidence="1">
    <location>
        <begin position="176"/>
        <end position="195"/>
    </location>
</feature>
<evidence type="ECO:0000256" key="1">
    <source>
        <dbReference type="SAM" id="MobiDB-lite"/>
    </source>
</evidence>
<feature type="region of interest" description="Disordered" evidence="1">
    <location>
        <begin position="1"/>
        <end position="227"/>
    </location>
</feature>